<keyword evidence="4" id="KW-0503">Monooxygenase</keyword>
<name>A0A7T7JC49_9BACT</name>
<sequence>MSTANEQLPEIIQGGMGVGVSNWTLAKAVAQAGQLGVVSGTALDTVLARRLQNGDPDGSVRRAMAAYPDQDLAKAILDKYFIEGGKPADKPFKVLPMPSLQLTRTSVDMMMMGAFVEVWLAKEGHDGVIGMNLLEKIQLPTMPTLFGAMIAGVDYVLMGGGIPLMIPGILDGLAGIKSVELKVHVSGGEESYFQQFDPDEYCPVGITELKRPKFIAVISSDTLARTLVKRATGHVDGFVIEHHSAGGHNAPPRRGQYGPRDEVNLAKIRELGRPFWLAGGCASYDMLEAAKVDGAQGVQVGTAFAYCRESGILPEIKQEVIEKYFAHKLHVETDFNASPTGYPIKLIELDGYEVPDESTRRCDLGYLRSGFVSKNGEVSFRCPSSPVSKFVERGGSSDMCAGKQCLCNGLLSTIGLGQVRDGEVIPPIVTSGSDFSFLRYLLDSPHDSYGAADVVDMLQGRTKVS</sequence>
<evidence type="ECO:0000313" key="5">
    <source>
        <dbReference type="Proteomes" id="UP000475117"/>
    </source>
</evidence>
<keyword evidence="1" id="KW-0285">Flavoprotein</keyword>
<organism evidence="4 5">
    <name type="scientific">Sulfuriroseicoccus oceanibius</name>
    <dbReference type="NCBI Taxonomy" id="2707525"/>
    <lineage>
        <taxon>Bacteria</taxon>
        <taxon>Pseudomonadati</taxon>
        <taxon>Verrucomicrobiota</taxon>
        <taxon>Verrucomicrobiia</taxon>
        <taxon>Verrucomicrobiales</taxon>
        <taxon>Verrucomicrobiaceae</taxon>
        <taxon>Sulfuriroseicoccus</taxon>
    </lineage>
</organism>
<keyword evidence="3" id="KW-0560">Oxidoreductase</keyword>
<dbReference type="InterPro" id="IPR004136">
    <property type="entry name" value="NMO"/>
</dbReference>
<dbReference type="Proteomes" id="UP000475117">
    <property type="component" value="Chromosome"/>
</dbReference>
<dbReference type="GO" id="GO:0018580">
    <property type="term" value="F:nitronate monooxygenase activity"/>
    <property type="evidence" value="ECO:0007669"/>
    <property type="project" value="InterPro"/>
</dbReference>
<proteinExistence type="predicted"/>
<keyword evidence="5" id="KW-1185">Reference proteome</keyword>
<keyword evidence="2" id="KW-0288">FMN</keyword>
<dbReference type="EMBL" id="CP066776">
    <property type="protein sequence ID" value="QQL44937.1"/>
    <property type="molecule type" value="Genomic_DNA"/>
</dbReference>
<protein>
    <submittedName>
        <fullName evidence="4">Nitronate monooxygenase</fullName>
    </submittedName>
</protein>
<evidence type="ECO:0000313" key="4">
    <source>
        <dbReference type="EMBL" id="QQL44937.1"/>
    </source>
</evidence>
<evidence type="ECO:0000256" key="1">
    <source>
        <dbReference type="ARBA" id="ARBA00022630"/>
    </source>
</evidence>
<gene>
    <name evidence="4" type="ORF">G3M56_013885</name>
</gene>
<dbReference type="Pfam" id="PF03060">
    <property type="entry name" value="NMO"/>
    <property type="match status" value="1"/>
</dbReference>
<evidence type="ECO:0000256" key="3">
    <source>
        <dbReference type="ARBA" id="ARBA00023002"/>
    </source>
</evidence>
<dbReference type="CDD" id="cd04730">
    <property type="entry name" value="NPD_like"/>
    <property type="match status" value="1"/>
</dbReference>
<dbReference type="PANTHER" id="PTHR32332:SF33">
    <property type="entry name" value="NITRONATE MONOOXYGENASE DOMAIN-CONTAINING PROTEIN"/>
    <property type="match status" value="1"/>
</dbReference>
<evidence type="ECO:0000256" key="2">
    <source>
        <dbReference type="ARBA" id="ARBA00022643"/>
    </source>
</evidence>
<dbReference type="AlphaFoldDB" id="A0A7T7JC49"/>
<accession>A0A7T7JC49</accession>
<dbReference type="InterPro" id="IPR013785">
    <property type="entry name" value="Aldolase_TIM"/>
</dbReference>
<dbReference type="KEGG" id="soa:G3M56_013885"/>
<dbReference type="PANTHER" id="PTHR32332">
    <property type="entry name" value="2-NITROPROPANE DIOXYGENASE"/>
    <property type="match status" value="1"/>
</dbReference>
<dbReference type="Gene3D" id="3.20.20.70">
    <property type="entry name" value="Aldolase class I"/>
    <property type="match status" value="2"/>
</dbReference>
<reference evidence="4 5" key="1">
    <citation type="submission" date="2020-12" db="EMBL/GenBank/DDBJ databases">
        <title>Sulforoseuscoccus oceanibium gen. nov., sp. nov., a representative of the phylum Verrucomicrobia with special cytoplasmic membrane, and proposal of Sulforoseuscoccusaceae fam. nov.</title>
        <authorList>
            <person name="Xi F."/>
        </authorList>
    </citation>
    <scope>NUCLEOTIDE SEQUENCE [LARGE SCALE GENOMIC DNA]</scope>
    <source>
        <strain evidence="4 5">T37</strain>
    </source>
</reference>
<dbReference type="SUPFAM" id="SSF51412">
    <property type="entry name" value="Inosine monophosphate dehydrogenase (IMPDH)"/>
    <property type="match status" value="1"/>
</dbReference>
<dbReference type="RefSeq" id="WP_235203476.1">
    <property type="nucleotide sequence ID" value="NZ_CP066776.1"/>
</dbReference>